<protein>
    <submittedName>
        <fullName evidence="2">Uncharacterized protein</fullName>
    </submittedName>
</protein>
<proteinExistence type="predicted"/>
<feature type="region of interest" description="Disordered" evidence="1">
    <location>
        <begin position="1"/>
        <end position="22"/>
    </location>
</feature>
<comment type="caution">
    <text evidence="2">The sequence shown here is derived from an EMBL/GenBank/DDBJ whole genome shotgun (WGS) entry which is preliminary data.</text>
</comment>
<name>A0A2S5VW52_9MICO</name>
<organism evidence="2 3">
    <name type="scientific">Clavibacter michiganensis</name>
    <dbReference type="NCBI Taxonomy" id="28447"/>
    <lineage>
        <taxon>Bacteria</taxon>
        <taxon>Bacillati</taxon>
        <taxon>Actinomycetota</taxon>
        <taxon>Actinomycetes</taxon>
        <taxon>Micrococcales</taxon>
        <taxon>Microbacteriaceae</taxon>
        <taxon>Clavibacter</taxon>
    </lineage>
</organism>
<dbReference type="EMBL" id="PSXY01000005">
    <property type="protein sequence ID" value="PPF69663.1"/>
    <property type="molecule type" value="Genomic_DNA"/>
</dbReference>
<evidence type="ECO:0000313" key="3">
    <source>
        <dbReference type="Proteomes" id="UP000239241"/>
    </source>
</evidence>
<reference evidence="2 3" key="1">
    <citation type="submission" date="2018-02" db="EMBL/GenBank/DDBJ databases">
        <title>Bacteriophage NCPPB3778 and a type I-E CRISPR drive the evolution of the US Biological Select Agent, Rathayibacter toxicus.</title>
        <authorList>
            <person name="Davis E.W.II."/>
            <person name="Tabima J.F."/>
            <person name="Weisberg A.J."/>
            <person name="Lopes L.D."/>
            <person name="Wiseman M.S."/>
            <person name="Wiseman M.S."/>
            <person name="Pupko T."/>
            <person name="Belcher M.S."/>
            <person name="Sechler A.J."/>
            <person name="Tancos M.A."/>
            <person name="Schroeder B.K."/>
            <person name="Murray T.D."/>
            <person name="Luster D.G."/>
            <person name="Schneider W.L."/>
            <person name="Rogers E."/>
            <person name="Andreote F.D."/>
            <person name="Grunwald N.J."/>
            <person name="Putnam M.L."/>
            <person name="Chang J.H."/>
        </authorList>
    </citation>
    <scope>NUCLEOTIDE SEQUENCE [LARGE SCALE GENOMIC DNA]</scope>
    <source>
        <strain evidence="2 3">AY1B3</strain>
    </source>
</reference>
<dbReference type="AlphaFoldDB" id="A0A2S5VW52"/>
<gene>
    <name evidence="2" type="ORF">C5E16_04645</name>
</gene>
<evidence type="ECO:0000256" key="1">
    <source>
        <dbReference type="SAM" id="MobiDB-lite"/>
    </source>
</evidence>
<feature type="compositionally biased region" description="Pro residues" evidence="1">
    <location>
        <begin position="7"/>
        <end position="17"/>
    </location>
</feature>
<accession>A0A2S5VW52</accession>
<sequence>MLSGCAAPPPEPVPSPVPSLTQEQQDDAAFRDVMTRYVDLDANTDTEEDLAAILTGNLLEDEKSGLATQRQAGQRTVGKEVATGFVVTDRGLDPDGVQYMTAQVCLDLTGTRLLDREGSDITPDTDQRLSLQAKAVVSAGNSWRISDVVRNEDVHACG</sequence>
<evidence type="ECO:0000313" key="2">
    <source>
        <dbReference type="EMBL" id="PPF69663.1"/>
    </source>
</evidence>
<dbReference type="Proteomes" id="UP000239241">
    <property type="component" value="Unassembled WGS sequence"/>
</dbReference>